<keyword evidence="1" id="KW-0963">Cytoplasm</keyword>
<gene>
    <name evidence="8" type="ORF">ILYODFUR_006485</name>
</gene>
<comment type="caution">
    <text evidence="8">The sequence shown here is derived from an EMBL/GenBank/DDBJ whole genome shotgun (WGS) entry which is preliminary data.</text>
</comment>
<dbReference type="Pfam" id="PF13855">
    <property type="entry name" value="LRR_8"/>
    <property type="match status" value="1"/>
</dbReference>
<name>A0ABV0SLY2_9TELE</name>
<evidence type="ECO:0000256" key="3">
    <source>
        <dbReference type="ARBA" id="ARBA00022664"/>
    </source>
</evidence>
<dbReference type="EMBL" id="JAHRIQ010000399">
    <property type="protein sequence ID" value="MEQ2220538.1"/>
    <property type="molecule type" value="Genomic_DNA"/>
</dbReference>
<keyword evidence="3" id="KW-0507">mRNA processing</keyword>
<evidence type="ECO:0000313" key="8">
    <source>
        <dbReference type="EMBL" id="MEQ2220538.1"/>
    </source>
</evidence>
<reference evidence="8 9" key="1">
    <citation type="submission" date="2021-06" db="EMBL/GenBank/DDBJ databases">
        <authorList>
            <person name="Palmer J.M."/>
        </authorList>
    </citation>
    <scope>NUCLEOTIDE SEQUENCE [LARGE SCALE GENOMIC DNA]</scope>
    <source>
        <strain evidence="9">if_2019</strain>
        <tissue evidence="8">Muscle</tissue>
    </source>
</reference>
<keyword evidence="6" id="KW-0943">RNA-mediated gene silencing</keyword>
<dbReference type="InterPro" id="IPR036691">
    <property type="entry name" value="Endo/exonu/phosph_ase_sf"/>
</dbReference>
<dbReference type="SMART" id="SM00369">
    <property type="entry name" value="LRR_TYP"/>
    <property type="match status" value="3"/>
</dbReference>
<organism evidence="8 9">
    <name type="scientific">Ilyodon furcidens</name>
    <name type="common">goldbreast splitfin</name>
    <dbReference type="NCBI Taxonomy" id="33524"/>
    <lineage>
        <taxon>Eukaryota</taxon>
        <taxon>Metazoa</taxon>
        <taxon>Chordata</taxon>
        <taxon>Craniata</taxon>
        <taxon>Vertebrata</taxon>
        <taxon>Euteleostomi</taxon>
        <taxon>Actinopterygii</taxon>
        <taxon>Neopterygii</taxon>
        <taxon>Teleostei</taxon>
        <taxon>Neoteleostei</taxon>
        <taxon>Acanthomorphata</taxon>
        <taxon>Ovalentaria</taxon>
        <taxon>Atherinomorphae</taxon>
        <taxon>Cyprinodontiformes</taxon>
        <taxon>Goodeidae</taxon>
        <taxon>Ilyodon</taxon>
    </lineage>
</organism>
<dbReference type="Proteomes" id="UP001482620">
    <property type="component" value="Unassembled WGS sequence"/>
</dbReference>
<evidence type="ECO:0000256" key="7">
    <source>
        <dbReference type="SAM" id="Coils"/>
    </source>
</evidence>
<dbReference type="Gene3D" id="3.60.10.10">
    <property type="entry name" value="Endonuclease/exonuclease/phosphatase"/>
    <property type="match status" value="1"/>
</dbReference>
<keyword evidence="2" id="KW-0433">Leucine-rich repeat</keyword>
<keyword evidence="5" id="KW-0810">Translation regulation</keyword>
<evidence type="ECO:0000256" key="1">
    <source>
        <dbReference type="ARBA" id="ARBA00022490"/>
    </source>
</evidence>
<feature type="coiled-coil region" evidence="7">
    <location>
        <begin position="279"/>
        <end position="334"/>
    </location>
</feature>
<evidence type="ECO:0000256" key="2">
    <source>
        <dbReference type="ARBA" id="ARBA00022614"/>
    </source>
</evidence>
<dbReference type="SUPFAM" id="SSF56219">
    <property type="entry name" value="DNase I-like"/>
    <property type="match status" value="1"/>
</dbReference>
<evidence type="ECO:0000256" key="5">
    <source>
        <dbReference type="ARBA" id="ARBA00022845"/>
    </source>
</evidence>
<dbReference type="SUPFAM" id="SSF52058">
    <property type="entry name" value="L domain-like"/>
    <property type="match status" value="1"/>
</dbReference>
<accession>A0ABV0SLY2</accession>
<dbReference type="Gene3D" id="3.80.10.10">
    <property type="entry name" value="Ribonuclease Inhibitor"/>
    <property type="match status" value="1"/>
</dbReference>
<dbReference type="InterPro" id="IPR050410">
    <property type="entry name" value="CCR4/nocturin_mRNA_transcr"/>
</dbReference>
<protein>
    <submittedName>
        <fullName evidence="8">Uncharacterized protein</fullName>
    </submittedName>
</protein>
<evidence type="ECO:0000256" key="6">
    <source>
        <dbReference type="ARBA" id="ARBA00023158"/>
    </source>
</evidence>
<evidence type="ECO:0000313" key="9">
    <source>
        <dbReference type="Proteomes" id="UP001482620"/>
    </source>
</evidence>
<keyword evidence="7" id="KW-0175">Coiled coil</keyword>
<keyword evidence="9" id="KW-1185">Reference proteome</keyword>
<dbReference type="PANTHER" id="PTHR12121">
    <property type="entry name" value="CARBON CATABOLITE REPRESSOR PROTEIN 4"/>
    <property type="match status" value="1"/>
</dbReference>
<dbReference type="PROSITE" id="PS51450">
    <property type="entry name" value="LRR"/>
    <property type="match status" value="1"/>
</dbReference>
<dbReference type="InterPro" id="IPR032675">
    <property type="entry name" value="LRR_dom_sf"/>
</dbReference>
<keyword evidence="4" id="KW-0677">Repeat</keyword>
<proteinExistence type="predicted"/>
<sequence length="550" mass="62243">MPKEKYDPPDPRRCYTIMSAEEAASGKKSHWNELEITGRVRSLSSSLWTLTHLTALHINDNNLTRIPPDIAKLPNLVYLNLSSNKLRSLPAELGNMVSLRELLLNNNLLRVLPYELGRLFQLQTLGLKGNPLSQDILNLYQESDGTRKLLNYMLDNLAVHPEQLPQRPWITLKERDQMIPTAVFTVMCYNVLCDKYATRQLYGYCPSWALNWEYRKKGIMEEIAGCDADIISLQAKNQSLSSTVMALSTQVGSLQVREEELSSMLKLKDKDVSEASSHILELSGRLQDLERSLAESRSQENKLLRDSEEMKRCYKDAKREVSQLRAELQQHVTQSSTQREEIIRLKQELQLLHTDLALTGEGESWKDELLELSRSKQERIMSELLCLQQVCENQRNDLQLLRLNQESTQRALREKPHQGLLGGKVLNCVDVQSTKNLRPDLESVPAAEVQASGAANSEIEGLSASMTDQVLGKSRLLQEASESSSLRHHGALQPAGHIVNCRTSEPLYMYECQTAHHHPNTTILKTNDTPPKACLHHNASQQDSNVDSLI</sequence>
<dbReference type="InterPro" id="IPR001611">
    <property type="entry name" value="Leu-rich_rpt"/>
</dbReference>
<dbReference type="PANTHER" id="PTHR12121:SF35">
    <property type="entry name" value="CCR4-NOT TRANSCRIPTION COMPLEX SUBUNIT 6-LIKE"/>
    <property type="match status" value="1"/>
</dbReference>
<evidence type="ECO:0000256" key="4">
    <source>
        <dbReference type="ARBA" id="ARBA00022737"/>
    </source>
</evidence>
<dbReference type="InterPro" id="IPR003591">
    <property type="entry name" value="Leu-rich_rpt_typical-subtyp"/>
</dbReference>